<evidence type="ECO:0000313" key="5">
    <source>
        <dbReference type="EMBL" id="QFG76588.1"/>
    </source>
</evidence>
<evidence type="ECO:0000256" key="2">
    <source>
        <dbReference type="ARBA" id="ARBA00023125"/>
    </source>
</evidence>
<sequence length="85" mass="9549">MLHVIAALFDRSLRKSFLPCDIHLTPQEIVCLNWTSRGKTMPEIAIILGNTRRTVEFHLTNARQKLGVSSLPQAVAEALRRGIIN</sequence>
<dbReference type="PROSITE" id="PS50043">
    <property type="entry name" value="HTH_LUXR_2"/>
    <property type="match status" value="1"/>
</dbReference>
<protein>
    <recommendedName>
        <fullName evidence="4">HTH luxR-type domain-containing protein</fullName>
    </recommendedName>
</protein>
<dbReference type="SMART" id="SM00421">
    <property type="entry name" value="HTH_LUXR"/>
    <property type="match status" value="1"/>
</dbReference>
<dbReference type="PANTHER" id="PTHR44688:SF16">
    <property type="entry name" value="DNA-BINDING TRANSCRIPTIONAL ACTIVATOR DEVR_DOSR"/>
    <property type="match status" value="1"/>
</dbReference>
<dbReference type="GO" id="GO:0003677">
    <property type="term" value="F:DNA binding"/>
    <property type="evidence" value="ECO:0007669"/>
    <property type="project" value="UniProtKB-KW"/>
</dbReference>
<accession>A0A5P6A9G8</accession>
<proteinExistence type="predicted"/>
<dbReference type="AlphaFoldDB" id="A0A5P6A9G8"/>
<keyword evidence="1" id="KW-0805">Transcription regulation</keyword>
<dbReference type="Pfam" id="PF00196">
    <property type="entry name" value="GerE"/>
    <property type="match status" value="1"/>
</dbReference>
<organism evidence="5">
    <name type="scientific">Raoultella planticola</name>
    <name type="common">Klebsiella planticola</name>
    <dbReference type="NCBI Taxonomy" id="575"/>
    <lineage>
        <taxon>Bacteria</taxon>
        <taxon>Pseudomonadati</taxon>
        <taxon>Pseudomonadota</taxon>
        <taxon>Gammaproteobacteria</taxon>
        <taxon>Enterobacterales</taxon>
        <taxon>Enterobacteriaceae</taxon>
        <taxon>Klebsiella/Raoultella group</taxon>
        <taxon>Raoultella</taxon>
    </lineage>
</organism>
<dbReference type="Gene3D" id="1.10.10.10">
    <property type="entry name" value="Winged helix-like DNA-binding domain superfamily/Winged helix DNA-binding domain"/>
    <property type="match status" value="1"/>
</dbReference>
<keyword evidence="3" id="KW-0804">Transcription</keyword>
<dbReference type="PANTHER" id="PTHR44688">
    <property type="entry name" value="DNA-BINDING TRANSCRIPTIONAL ACTIVATOR DEVR_DOSR"/>
    <property type="match status" value="1"/>
</dbReference>
<gene>
    <name evidence="5" type="ORF">DMB90_08450</name>
</gene>
<evidence type="ECO:0000256" key="3">
    <source>
        <dbReference type="ARBA" id="ARBA00023163"/>
    </source>
</evidence>
<dbReference type="CDD" id="cd06170">
    <property type="entry name" value="LuxR_C_like"/>
    <property type="match status" value="1"/>
</dbReference>
<dbReference type="InterPro" id="IPR000792">
    <property type="entry name" value="Tscrpt_reg_LuxR_C"/>
</dbReference>
<dbReference type="GO" id="GO:0006355">
    <property type="term" value="P:regulation of DNA-templated transcription"/>
    <property type="evidence" value="ECO:0007669"/>
    <property type="project" value="InterPro"/>
</dbReference>
<feature type="domain" description="HTH luxR-type" evidence="4">
    <location>
        <begin position="21"/>
        <end position="82"/>
    </location>
</feature>
<dbReference type="SUPFAM" id="SSF46894">
    <property type="entry name" value="C-terminal effector domain of the bipartite response regulators"/>
    <property type="match status" value="1"/>
</dbReference>
<dbReference type="EMBL" id="CP029752">
    <property type="protein sequence ID" value="QFG76588.1"/>
    <property type="molecule type" value="Genomic_DNA"/>
</dbReference>
<dbReference type="PRINTS" id="PR00038">
    <property type="entry name" value="HTHLUXR"/>
</dbReference>
<reference evidence="5" key="1">
    <citation type="submission" date="2018-05" db="EMBL/GenBank/DDBJ databases">
        <title>Bacterial isolates from healthy term breastfed infants carrying antibiotic resistance genes.</title>
        <authorList>
            <person name="Casaburi G."/>
        </authorList>
    </citation>
    <scope>NUCLEOTIDE SEQUENCE [LARGE SCALE GENOMIC DNA]</scope>
    <source>
        <strain evidence="5">7084_4</strain>
    </source>
</reference>
<keyword evidence="2" id="KW-0238">DNA-binding</keyword>
<name>A0A5P6A9G8_RAOPL</name>
<evidence type="ECO:0000256" key="1">
    <source>
        <dbReference type="ARBA" id="ARBA00023015"/>
    </source>
</evidence>
<dbReference type="InterPro" id="IPR016032">
    <property type="entry name" value="Sig_transdc_resp-reg_C-effctor"/>
</dbReference>
<evidence type="ECO:0000259" key="4">
    <source>
        <dbReference type="PROSITE" id="PS50043"/>
    </source>
</evidence>
<dbReference type="InterPro" id="IPR036388">
    <property type="entry name" value="WH-like_DNA-bd_sf"/>
</dbReference>